<protein>
    <recommendedName>
        <fullName evidence="3">Oligoendopeptidase F</fullName>
    </recommendedName>
</protein>
<comment type="caution">
    <text evidence="1">The sequence shown here is derived from an EMBL/GenBank/DDBJ whole genome shotgun (WGS) entry which is preliminary data.</text>
</comment>
<dbReference type="Gene3D" id="1.20.140.70">
    <property type="entry name" value="Oligopeptidase f, N-terminal domain"/>
    <property type="match status" value="1"/>
</dbReference>
<dbReference type="EMBL" id="JAGQLL010000016">
    <property type="protein sequence ID" value="MCA9379859.1"/>
    <property type="molecule type" value="Genomic_DNA"/>
</dbReference>
<gene>
    <name evidence="1" type="ORF">KC675_01635</name>
</gene>
<reference evidence="1" key="1">
    <citation type="submission" date="2020-04" db="EMBL/GenBank/DDBJ databases">
        <authorList>
            <person name="Zhang T."/>
        </authorList>
    </citation>
    <scope>NUCLEOTIDE SEQUENCE</scope>
    <source>
        <strain evidence="1">HKST-UBA15</strain>
    </source>
</reference>
<organism evidence="1 2">
    <name type="scientific">Candidatus Dojkabacteria bacterium</name>
    <dbReference type="NCBI Taxonomy" id="2099670"/>
    <lineage>
        <taxon>Bacteria</taxon>
        <taxon>Candidatus Dojkabacteria</taxon>
    </lineage>
</organism>
<evidence type="ECO:0000313" key="2">
    <source>
        <dbReference type="Proteomes" id="UP000745577"/>
    </source>
</evidence>
<dbReference type="Proteomes" id="UP000745577">
    <property type="component" value="Unassembled WGS sequence"/>
</dbReference>
<accession>A0A955I8C7</accession>
<sequence>MKKSELNLAKGVVWNLDNLYKGMDDPQIEADLEEIETKSSNFEKKYRGKILKGGLTPNELNKAIVLYENILTKVATYGSFAGLLQAKDSVSDKINHFYQKAEEYSNT</sequence>
<reference evidence="1" key="2">
    <citation type="journal article" date="2021" name="Microbiome">
        <title>Successional dynamics and alternative stable states in a saline activated sludge microbial community over 9 years.</title>
        <authorList>
            <person name="Wang Y."/>
            <person name="Ye J."/>
            <person name="Ju F."/>
            <person name="Liu L."/>
            <person name="Boyd J.A."/>
            <person name="Deng Y."/>
            <person name="Parks D.H."/>
            <person name="Jiang X."/>
            <person name="Yin X."/>
            <person name="Woodcroft B.J."/>
            <person name="Tyson G.W."/>
            <person name="Hugenholtz P."/>
            <person name="Polz M.F."/>
            <person name="Zhang T."/>
        </authorList>
    </citation>
    <scope>NUCLEOTIDE SEQUENCE</scope>
    <source>
        <strain evidence="1">HKST-UBA15</strain>
    </source>
</reference>
<evidence type="ECO:0000313" key="1">
    <source>
        <dbReference type="EMBL" id="MCA9379859.1"/>
    </source>
</evidence>
<proteinExistence type="predicted"/>
<name>A0A955I8C7_9BACT</name>
<dbReference type="AlphaFoldDB" id="A0A955I8C7"/>
<feature type="non-terminal residue" evidence="1">
    <location>
        <position position="107"/>
    </location>
</feature>
<evidence type="ECO:0008006" key="3">
    <source>
        <dbReference type="Google" id="ProtNLM"/>
    </source>
</evidence>